<comment type="function">
    <text evidence="4 5">Required for flagellar hook formation. May act as a scaffolding protein.</text>
</comment>
<dbReference type="Pfam" id="PF13861">
    <property type="entry name" value="FLgD_tudor"/>
    <property type="match status" value="1"/>
</dbReference>
<dbReference type="GO" id="GO:0044781">
    <property type="term" value="P:bacterial-type flagellum organization"/>
    <property type="evidence" value="ECO:0007669"/>
    <property type="project" value="UniProtKB-UniRule"/>
</dbReference>
<gene>
    <name evidence="6" type="ORF">ACY05_01955</name>
</gene>
<dbReference type="Proteomes" id="UP000243416">
    <property type="component" value="Unassembled WGS sequence"/>
</dbReference>
<keyword evidence="6" id="KW-0282">Flagellum</keyword>
<keyword evidence="7" id="KW-1185">Reference proteome</keyword>
<accession>A0A656Z8J9</accession>
<dbReference type="AlphaFoldDB" id="A0A656Z8J9"/>
<evidence type="ECO:0000256" key="2">
    <source>
        <dbReference type="ARBA" id="ARBA00016013"/>
    </source>
</evidence>
<dbReference type="InterPro" id="IPR025963">
    <property type="entry name" value="FLgD_Tudor"/>
</dbReference>
<dbReference type="Pfam" id="PF03963">
    <property type="entry name" value="FlgD"/>
    <property type="match status" value="1"/>
</dbReference>
<evidence type="ECO:0000256" key="4">
    <source>
        <dbReference type="ARBA" id="ARBA00024746"/>
    </source>
</evidence>
<comment type="similarity">
    <text evidence="1 5">Belongs to the FlgD family.</text>
</comment>
<dbReference type="Pfam" id="PF13860">
    <property type="entry name" value="FlgD_ig"/>
    <property type="match status" value="1"/>
</dbReference>
<keyword evidence="6" id="KW-0966">Cell projection</keyword>
<evidence type="ECO:0000313" key="7">
    <source>
        <dbReference type="Proteomes" id="UP000243416"/>
    </source>
</evidence>
<dbReference type="Gene3D" id="2.60.40.4070">
    <property type="match status" value="1"/>
</dbReference>
<proteinExistence type="inferred from homology"/>
<evidence type="ECO:0000256" key="5">
    <source>
        <dbReference type="RuleBase" id="RU362076"/>
    </source>
</evidence>
<evidence type="ECO:0000313" key="6">
    <source>
        <dbReference type="EMBL" id="KYC29317.1"/>
    </source>
</evidence>
<comment type="caution">
    <text evidence="6">The sequence shown here is derived from an EMBL/GenBank/DDBJ whole genome shotgun (WGS) entry which is preliminary data.</text>
</comment>
<evidence type="ECO:0000256" key="3">
    <source>
        <dbReference type="ARBA" id="ARBA00022795"/>
    </source>
</evidence>
<dbReference type="RefSeq" id="WP_067170048.1">
    <property type="nucleotide sequence ID" value="NZ_LFZK01000001.1"/>
</dbReference>
<keyword evidence="6" id="KW-0969">Cilium</keyword>
<evidence type="ECO:0000256" key="1">
    <source>
        <dbReference type="ARBA" id="ARBA00010577"/>
    </source>
</evidence>
<dbReference type="InterPro" id="IPR025965">
    <property type="entry name" value="FlgD/Vpr_Ig-like"/>
</dbReference>
<dbReference type="EMBL" id="LFZK01000001">
    <property type="protein sequence ID" value="KYC29317.1"/>
    <property type="molecule type" value="Genomic_DNA"/>
</dbReference>
<name>A0A656Z8J9_9PROT</name>
<reference evidence="6 7" key="1">
    <citation type="journal article" date="2016" name="ISME J.">
        <title>Integrated multi-omics analyses reveal the biochemical mechanisms and phylogenetic relevance of anaerobic androgen biodegradation in the environment.</title>
        <authorList>
            <person name="Yang F.C."/>
            <person name="Chen Y.L."/>
            <person name="Tang S.L."/>
            <person name="Yu C.P."/>
            <person name="Wang P.H."/>
            <person name="Ismail W."/>
            <person name="Wang C.H."/>
            <person name="Ding J.Y."/>
            <person name="Yang C.Y."/>
            <person name="Yang C.Y."/>
            <person name="Chiang Y.R."/>
        </authorList>
    </citation>
    <scope>NUCLEOTIDE SEQUENCE [LARGE SCALE GENOMIC DNA]</scope>
    <source>
        <strain evidence="6 7">DSM 13999</strain>
    </source>
</reference>
<dbReference type="InterPro" id="IPR005648">
    <property type="entry name" value="FlgD"/>
</dbReference>
<dbReference type="OrthoDB" id="9785233at2"/>
<sequence length="231" mass="23761">MSTSVNTDNAALYDAINSANKSAATGSKTASLDSTDSAQDRFLKLLTAQLKNQDPLNPLDNAQMTSQLAQISTVDGITKLNATMQAMLGNSTDSQALQAAALIGHAVLVPGSNLMLANGQSIGGIEMAGAADKVVATIKDANGLVVRTLDLGEFDAGLSNYTWDGTTDNGTPAADGIYTVSFSARQGENSVNVTALEYAAVTSVARNSQGVTLTVGSQDMVVSLSDVKQII</sequence>
<dbReference type="Gene3D" id="2.30.30.910">
    <property type="match status" value="1"/>
</dbReference>
<organism evidence="6 7">
    <name type="scientific">Sterolibacterium denitrificans</name>
    <dbReference type="NCBI Taxonomy" id="157592"/>
    <lineage>
        <taxon>Bacteria</taxon>
        <taxon>Pseudomonadati</taxon>
        <taxon>Pseudomonadota</taxon>
        <taxon>Betaproteobacteria</taxon>
        <taxon>Nitrosomonadales</taxon>
        <taxon>Sterolibacteriaceae</taxon>
        <taxon>Sterolibacterium</taxon>
    </lineage>
</organism>
<protein>
    <recommendedName>
        <fullName evidence="2 5">Basal-body rod modification protein FlgD</fullName>
    </recommendedName>
</protein>
<keyword evidence="3 5" id="KW-1005">Bacterial flagellum biogenesis</keyword>